<keyword evidence="1" id="KW-0175">Coiled coil</keyword>
<organism evidence="3 4">
    <name type="scientific">Fonsecaea monophora</name>
    <dbReference type="NCBI Taxonomy" id="254056"/>
    <lineage>
        <taxon>Eukaryota</taxon>
        <taxon>Fungi</taxon>
        <taxon>Dikarya</taxon>
        <taxon>Ascomycota</taxon>
        <taxon>Pezizomycotina</taxon>
        <taxon>Eurotiomycetes</taxon>
        <taxon>Chaetothyriomycetidae</taxon>
        <taxon>Chaetothyriales</taxon>
        <taxon>Herpotrichiellaceae</taxon>
        <taxon>Fonsecaea</taxon>
    </lineage>
</organism>
<dbReference type="OrthoDB" id="4156346at2759"/>
<dbReference type="InterPro" id="IPR036629">
    <property type="entry name" value="YjbJ_sf"/>
</dbReference>
<gene>
    <name evidence="3" type="ORF">AYO21_00323</name>
</gene>
<dbReference type="Proteomes" id="UP000077002">
    <property type="component" value="Unassembled WGS sequence"/>
</dbReference>
<proteinExistence type="predicted"/>
<dbReference type="AlphaFoldDB" id="A0A177FN92"/>
<evidence type="ECO:0000313" key="4">
    <source>
        <dbReference type="Proteomes" id="UP000077002"/>
    </source>
</evidence>
<evidence type="ECO:0000256" key="2">
    <source>
        <dbReference type="SAM" id="MobiDB-lite"/>
    </source>
</evidence>
<reference evidence="3 4" key="1">
    <citation type="submission" date="2016-03" db="EMBL/GenBank/DDBJ databases">
        <title>Draft genome sequence of the Fonsecaea monophora CBS 269.37.</title>
        <authorList>
            <person name="Bombassaro A."/>
            <person name="Vinicius W.A."/>
            <person name="De Hoog S."/>
            <person name="Sun J."/>
            <person name="Souza E.M."/>
            <person name="Raittz R.T."/>
            <person name="Costa F."/>
            <person name="Leao A.C."/>
            <person name="Tadra-Sfeir M.Z."/>
            <person name="Baura V."/>
            <person name="Balsanelli E."/>
            <person name="Pedrosa F.O."/>
            <person name="Moreno L.F."/>
            <person name="Steffens M.B."/>
            <person name="Xi L."/>
            <person name="Bocca A.L."/>
            <person name="Felipe M.S."/>
            <person name="Teixeira M."/>
            <person name="Telles Filho F.Q."/>
            <person name="Azevedo C.M."/>
            <person name="Gomes R."/>
            <person name="Vicente V.A."/>
        </authorList>
    </citation>
    <scope>NUCLEOTIDE SEQUENCE [LARGE SCALE GENOMIC DNA]</scope>
    <source>
        <strain evidence="3 4">CBS 269.37</strain>
    </source>
</reference>
<feature type="region of interest" description="Disordered" evidence="2">
    <location>
        <begin position="1"/>
        <end position="56"/>
    </location>
</feature>
<protein>
    <submittedName>
        <fullName evidence="3">Uncharacterized protein</fullName>
    </submittedName>
</protein>
<dbReference type="Gene3D" id="1.10.1470.10">
    <property type="entry name" value="YjbJ"/>
    <property type="match status" value="1"/>
</dbReference>
<dbReference type="GeneID" id="34595505"/>
<dbReference type="EMBL" id="LVKK01000001">
    <property type="protein sequence ID" value="OAG45687.1"/>
    <property type="molecule type" value="Genomic_DNA"/>
</dbReference>
<accession>A0A177FN92</accession>
<comment type="caution">
    <text evidence="3">The sequence shown here is derived from an EMBL/GenBank/DDBJ whole genome shotgun (WGS) entry which is preliminary data.</text>
</comment>
<dbReference type="SUPFAM" id="SSF69047">
    <property type="entry name" value="Hypothetical protein YjbJ"/>
    <property type="match status" value="1"/>
</dbReference>
<evidence type="ECO:0000313" key="3">
    <source>
        <dbReference type="EMBL" id="OAG45687.1"/>
    </source>
</evidence>
<feature type="coiled-coil region" evidence="1">
    <location>
        <begin position="181"/>
        <end position="208"/>
    </location>
</feature>
<keyword evidence="4" id="KW-1185">Reference proteome</keyword>
<name>A0A177FN92_9EURO</name>
<sequence length="305" mass="33343">MSPLTPCPGDEYHIGSSPTKARAFSDSDSAEAVTPISSAGAQSSTPAESETSGSLFSEGTTALQNELDRRLEALVLAEETVPPRGQTAADLPTNVPAPTSGDPFGFVCAFGFTGSFDEPSVVPRTKRAFLDAIRGEIEGIGMTQRGLQSYQTAINSRKYHTFSTKFLIDQNTATVITIDQLDQITTHLKKVEEEVQQIENEDGEVKDELMEAFNHARPWVMRTRALLRHCHVFYKLNFVLATGTEITMADEATKAHLRSKFDKLTADDFKEVAGNKDALITKVAEKYSISKEEATKQVEDGFAGK</sequence>
<evidence type="ECO:0000256" key="1">
    <source>
        <dbReference type="SAM" id="Coils"/>
    </source>
</evidence>
<dbReference type="RefSeq" id="XP_022517639.1">
    <property type="nucleotide sequence ID" value="XM_022650313.1"/>
</dbReference>
<feature type="compositionally biased region" description="Polar residues" evidence="2">
    <location>
        <begin position="35"/>
        <end position="56"/>
    </location>
</feature>